<dbReference type="AlphaFoldDB" id="A0A5N4C8K3"/>
<keyword evidence="1" id="KW-1133">Transmembrane helix</keyword>
<evidence type="ECO:0000313" key="2">
    <source>
        <dbReference type="EMBL" id="KAB1255223.1"/>
    </source>
</evidence>
<feature type="transmembrane region" description="Helical" evidence="1">
    <location>
        <begin position="65"/>
        <end position="82"/>
    </location>
</feature>
<keyword evidence="1" id="KW-0472">Membrane</keyword>
<dbReference type="Proteomes" id="UP000299084">
    <property type="component" value="Unassembled WGS sequence"/>
</dbReference>
<protein>
    <submittedName>
        <fullName evidence="2">Uncharacterized protein</fullName>
    </submittedName>
</protein>
<sequence length="83" mass="9460">MSLDSVHFFPPHHFCLVQATIIFQIYLENNKSSRNDINIITTIIIIALITITSITASIFITTISIFMIITIIVIIFPISTHHY</sequence>
<feature type="transmembrane region" description="Helical" evidence="1">
    <location>
        <begin position="6"/>
        <end position="27"/>
    </location>
</feature>
<organism evidence="2 3">
    <name type="scientific">Camelus dromedarius</name>
    <name type="common">Dromedary</name>
    <name type="synonym">Arabian camel</name>
    <dbReference type="NCBI Taxonomy" id="9838"/>
    <lineage>
        <taxon>Eukaryota</taxon>
        <taxon>Metazoa</taxon>
        <taxon>Chordata</taxon>
        <taxon>Craniata</taxon>
        <taxon>Vertebrata</taxon>
        <taxon>Euteleostomi</taxon>
        <taxon>Mammalia</taxon>
        <taxon>Eutheria</taxon>
        <taxon>Laurasiatheria</taxon>
        <taxon>Artiodactyla</taxon>
        <taxon>Tylopoda</taxon>
        <taxon>Camelidae</taxon>
        <taxon>Camelus</taxon>
    </lineage>
</organism>
<gene>
    <name evidence="2" type="ORF">Cadr_000028179</name>
</gene>
<keyword evidence="3" id="KW-1185">Reference proteome</keyword>
<dbReference type="EMBL" id="JWIN03000032">
    <property type="protein sequence ID" value="KAB1255223.1"/>
    <property type="molecule type" value="Genomic_DNA"/>
</dbReference>
<evidence type="ECO:0000313" key="3">
    <source>
        <dbReference type="Proteomes" id="UP000299084"/>
    </source>
</evidence>
<reference evidence="2 3" key="1">
    <citation type="journal article" date="2019" name="Mol. Ecol. Resour.">
        <title>Improving Illumina assemblies with Hi-C and long reads: an example with the North African dromedary.</title>
        <authorList>
            <person name="Elbers J.P."/>
            <person name="Rogers M.F."/>
            <person name="Perelman P.L."/>
            <person name="Proskuryakova A.A."/>
            <person name="Serdyukova N.A."/>
            <person name="Johnson W.E."/>
            <person name="Horin P."/>
            <person name="Corander J."/>
            <person name="Murphy D."/>
            <person name="Burger P.A."/>
        </authorList>
    </citation>
    <scope>NUCLEOTIDE SEQUENCE [LARGE SCALE GENOMIC DNA]</scope>
    <source>
        <strain evidence="2">Drom800</strain>
        <tissue evidence="2">Blood</tissue>
    </source>
</reference>
<keyword evidence="1" id="KW-0812">Transmembrane</keyword>
<proteinExistence type="predicted"/>
<name>A0A5N4C8K3_CAMDR</name>
<feature type="transmembrane region" description="Helical" evidence="1">
    <location>
        <begin position="39"/>
        <end position="59"/>
    </location>
</feature>
<evidence type="ECO:0000256" key="1">
    <source>
        <dbReference type="SAM" id="Phobius"/>
    </source>
</evidence>
<comment type="caution">
    <text evidence="2">The sequence shown here is derived from an EMBL/GenBank/DDBJ whole genome shotgun (WGS) entry which is preliminary data.</text>
</comment>
<accession>A0A5N4C8K3</accession>